<gene>
    <name evidence="3" type="ORF">DWW65_03715</name>
    <name evidence="2" type="ORF">ERS852574_00622</name>
</gene>
<proteinExistence type="predicted"/>
<dbReference type="Proteomes" id="UP000285693">
    <property type="component" value="Unassembled WGS sequence"/>
</dbReference>
<evidence type="ECO:0000259" key="1">
    <source>
        <dbReference type="Pfam" id="PF03819"/>
    </source>
</evidence>
<name>A0A173RHQ5_9FIRM</name>
<accession>A0A173RHQ5</accession>
<dbReference type="RefSeq" id="WP_008373991.1">
    <property type="nucleotide sequence ID" value="NZ_CAXSNH010000004.1"/>
</dbReference>
<reference evidence="3 5" key="2">
    <citation type="submission" date="2018-08" db="EMBL/GenBank/DDBJ databases">
        <title>A genome reference for cultivated species of the human gut microbiota.</title>
        <authorList>
            <person name="Zou Y."/>
            <person name="Xue W."/>
            <person name="Luo G."/>
        </authorList>
    </citation>
    <scope>NUCLEOTIDE SEQUENCE [LARGE SCALE GENOMIC DNA]</scope>
    <source>
        <strain evidence="3 5">AF16-31</strain>
    </source>
</reference>
<evidence type="ECO:0000313" key="2">
    <source>
        <dbReference type="EMBL" id="CUM77179.1"/>
    </source>
</evidence>
<protein>
    <submittedName>
        <fullName evidence="2 3">Nucleotide pyrophosphohydrolase</fullName>
    </submittedName>
</protein>
<organism evidence="2 4">
    <name type="scientific">Coprococcus comes</name>
    <dbReference type="NCBI Taxonomy" id="410072"/>
    <lineage>
        <taxon>Bacteria</taxon>
        <taxon>Bacillati</taxon>
        <taxon>Bacillota</taxon>
        <taxon>Clostridia</taxon>
        <taxon>Lachnospirales</taxon>
        <taxon>Lachnospiraceae</taxon>
        <taxon>Coprococcus</taxon>
    </lineage>
</organism>
<feature type="domain" description="NTP pyrophosphohydrolase MazG-like" evidence="1">
    <location>
        <begin position="23"/>
        <end position="84"/>
    </location>
</feature>
<dbReference type="GO" id="GO:0016787">
    <property type="term" value="F:hydrolase activity"/>
    <property type="evidence" value="ECO:0007669"/>
    <property type="project" value="UniProtKB-KW"/>
</dbReference>
<dbReference type="CDD" id="cd11536">
    <property type="entry name" value="NTP-PPase_iMazG"/>
    <property type="match status" value="1"/>
</dbReference>
<dbReference type="SUPFAM" id="SSF101386">
    <property type="entry name" value="all-alpha NTP pyrophosphatases"/>
    <property type="match status" value="1"/>
</dbReference>
<dbReference type="Gene3D" id="1.10.287.1080">
    <property type="entry name" value="MazG-like"/>
    <property type="match status" value="1"/>
</dbReference>
<dbReference type="InterPro" id="IPR004518">
    <property type="entry name" value="MazG-like_dom"/>
</dbReference>
<dbReference type="AlphaFoldDB" id="A0A173RHQ5"/>
<evidence type="ECO:0000313" key="4">
    <source>
        <dbReference type="Proteomes" id="UP000095727"/>
    </source>
</evidence>
<dbReference type="EMBL" id="CYXR01000003">
    <property type="protein sequence ID" value="CUM77179.1"/>
    <property type="molecule type" value="Genomic_DNA"/>
</dbReference>
<dbReference type="EMBL" id="QRXY01000003">
    <property type="protein sequence ID" value="RGU47004.1"/>
    <property type="molecule type" value="Genomic_DNA"/>
</dbReference>
<keyword evidence="2" id="KW-0378">Hydrolase</keyword>
<dbReference type="Proteomes" id="UP000095727">
    <property type="component" value="Unassembled WGS sequence"/>
</dbReference>
<dbReference type="GeneID" id="92823398"/>
<evidence type="ECO:0000313" key="5">
    <source>
        <dbReference type="Proteomes" id="UP000285693"/>
    </source>
</evidence>
<dbReference type="Pfam" id="PF03819">
    <property type="entry name" value="MazG"/>
    <property type="match status" value="1"/>
</dbReference>
<evidence type="ECO:0000313" key="3">
    <source>
        <dbReference type="EMBL" id="RGU47004.1"/>
    </source>
</evidence>
<reference evidence="2 4" key="1">
    <citation type="submission" date="2015-09" db="EMBL/GenBank/DDBJ databases">
        <authorList>
            <consortium name="Pathogen Informatics"/>
        </authorList>
    </citation>
    <scope>NUCLEOTIDE SEQUENCE [LARGE SCALE GENOMIC DNA]</scope>
    <source>
        <strain evidence="2 4">2789STDY5834962</strain>
    </source>
</reference>
<sequence length="114" mass="13041">MKITIEELQEYLFDHYKNGGIDQSLFMKLVEEIGEVAEVLNKKAGRKSVGQEDLQTQLGNELADVVHYTIAIAALNGIDMNDIILSKDKDASIKYNHRINLEQFVMERRTKDND</sequence>